<dbReference type="CDD" id="cd07939">
    <property type="entry name" value="DRE_TIM_NifV"/>
    <property type="match status" value="1"/>
</dbReference>
<dbReference type="Gene3D" id="3.20.20.70">
    <property type="entry name" value="Aldolase class I"/>
    <property type="match status" value="1"/>
</dbReference>
<dbReference type="GO" id="GO:0004410">
    <property type="term" value="F:homocitrate synthase activity"/>
    <property type="evidence" value="ECO:0007669"/>
    <property type="project" value="UniProtKB-UniRule"/>
</dbReference>
<dbReference type="PANTHER" id="PTHR42880:SF1">
    <property type="entry name" value="ISOPROPYLMALATE_HOMOCITRATE_CITRAMALATE SYNTHASE FAMILY PROTEIN"/>
    <property type="match status" value="1"/>
</dbReference>
<evidence type="ECO:0000256" key="1">
    <source>
        <dbReference type="ARBA" id="ARBA00006154"/>
    </source>
</evidence>
<dbReference type="PROSITE" id="PS50991">
    <property type="entry name" value="PYR_CT"/>
    <property type="match status" value="1"/>
</dbReference>
<dbReference type="Pfam" id="PF00682">
    <property type="entry name" value="HMGL-like"/>
    <property type="match status" value="1"/>
</dbReference>
<dbReference type="STRING" id="522772.Dacet_1054"/>
<comment type="similarity">
    <text evidence="1 3">Belongs to the alpha-IPM synthase/homocitrate synthase family.</text>
</comment>
<dbReference type="PANTHER" id="PTHR42880">
    <property type="entry name" value="HOMOCITRATE SYNTHASE"/>
    <property type="match status" value="1"/>
</dbReference>
<keyword evidence="6" id="KW-0670">Pyruvate</keyword>
<dbReference type="RefSeq" id="WP_013010361.1">
    <property type="nucleotide sequence ID" value="NC_013943.1"/>
</dbReference>
<evidence type="ECO:0000256" key="3">
    <source>
        <dbReference type="RuleBase" id="RU003523"/>
    </source>
</evidence>
<dbReference type="PROSITE" id="PS00816">
    <property type="entry name" value="AIPM_HOMOCIT_SYNTH_2"/>
    <property type="match status" value="1"/>
</dbReference>
<proteinExistence type="inferred from homology"/>
<keyword evidence="2 3" id="KW-0808">Transferase</keyword>
<dbReference type="EMBL" id="CP001968">
    <property type="protein sequence ID" value="ADD67830.1"/>
    <property type="molecule type" value="Genomic_DNA"/>
</dbReference>
<dbReference type="SUPFAM" id="SSF51569">
    <property type="entry name" value="Aldolase"/>
    <property type="match status" value="1"/>
</dbReference>
<dbReference type="InterPro" id="IPR013785">
    <property type="entry name" value="Aldolase_TIM"/>
</dbReference>
<dbReference type="InterPro" id="IPR002034">
    <property type="entry name" value="AIPM/Hcit_synth_CS"/>
</dbReference>
<dbReference type="PaxDb" id="522772-Dacet_1054"/>
<comment type="catalytic activity">
    <reaction evidence="4">
        <text>acetyl-CoA + 2-oxoglutarate + H2O = (2R)-homocitrate + CoA + H(+)</text>
        <dbReference type="Rhea" id="RHEA:12929"/>
        <dbReference type="ChEBI" id="CHEBI:15377"/>
        <dbReference type="ChEBI" id="CHEBI:15378"/>
        <dbReference type="ChEBI" id="CHEBI:16810"/>
        <dbReference type="ChEBI" id="CHEBI:57287"/>
        <dbReference type="ChEBI" id="CHEBI:57288"/>
        <dbReference type="ChEBI" id="CHEBI:58884"/>
        <dbReference type="EC" id="2.3.3.14"/>
    </reaction>
</comment>
<feature type="domain" description="Pyruvate carboxyltransferase" evidence="5">
    <location>
        <begin position="1"/>
        <end position="252"/>
    </location>
</feature>
<dbReference type="PROSITE" id="PS00815">
    <property type="entry name" value="AIPM_HOMOCIT_SYNTH_1"/>
    <property type="match status" value="1"/>
</dbReference>
<organism evidence="6 7">
    <name type="scientific">Denitrovibrio acetiphilus (strain DSM 12809 / NBRC 114555 / N2460)</name>
    <dbReference type="NCBI Taxonomy" id="522772"/>
    <lineage>
        <taxon>Bacteria</taxon>
        <taxon>Pseudomonadati</taxon>
        <taxon>Deferribacterota</taxon>
        <taxon>Deferribacteres</taxon>
        <taxon>Deferribacterales</taxon>
        <taxon>Geovibrionaceae</taxon>
        <taxon>Denitrovibrio</taxon>
    </lineage>
</organism>
<accession>D4H6W4</accession>
<evidence type="ECO:0000313" key="7">
    <source>
        <dbReference type="Proteomes" id="UP000002012"/>
    </source>
</evidence>
<dbReference type="Gene3D" id="1.10.238.260">
    <property type="match status" value="1"/>
</dbReference>
<dbReference type="eggNOG" id="COG0119">
    <property type="taxonomic scope" value="Bacteria"/>
</dbReference>
<reference evidence="6 7" key="1">
    <citation type="journal article" date="2010" name="Stand. Genomic Sci.">
        <title>Complete genome sequence of Denitrovibrio acetiphilus type strain (N2460).</title>
        <authorList>
            <person name="Kiss H."/>
            <person name="Lang E."/>
            <person name="Lapidus A."/>
            <person name="Copeland A."/>
            <person name="Nolan M."/>
            <person name="Glavina Del Rio T."/>
            <person name="Chen F."/>
            <person name="Lucas S."/>
            <person name="Tice H."/>
            <person name="Cheng J.F."/>
            <person name="Han C."/>
            <person name="Goodwin L."/>
            <person name="Pitluck S."/>
            <person name="Liolios K."/>
            <person name="Pati A."/>
            <person name="Ivanova N."/>
            <person name="Mavromatis K."/>
            <person name="Chen A."/>
            <person name="Palaniappan K."/>
            <person name="Land M."/>
            <person name="Hauser L."/>
            <person name="Chang Y.J."/>
            <person name="Jeffries C.D."/>
            <person name="Detter J.C."/>
            <person name="Brettin T."/>
            <person name="Spring S."/>
            <person name="Rohde M."/>
            <person name="Goker M."/>
            <person name="Woyke T."/>
            <person name="Bristow J."/>
            <person name="Eisen J.A."/>
            <person name="Markowitz V."/>
            <person name="Hugenholtz P."/>
            <person name="Kyrpides N.C."/>
            <person name="Klenk H.P."/>
        </authorList>
    </citation>
    <scope>NUCLEOTIDE SEQUENCE [LARGE SCALE GENOMIC DNA]</scope>
    <source>
        <strain evidence="7">DSM 12809 / NBRC 114555 / N2460</strain>
    </source>
</reference>
<dbReference type="InterPro" id="IPR000891">
    <property type="entry name" value="PYR_CT"/>
</dbReference>
<keyword evidence="4" id="KW-0535">Nitrogen fixation</keyword>
<evidence type="ECO:0000256" key="4">
    <source>
        <dbReference type="RuleBase" id="RU367143"/>
    </source>
</evidence>
<sequence>MIIDDTTLRDGEQTPGVAFSRKEKLTIVKHLDAIGVQEIEAGIPVMGLAESRMFESIMELGLDARIIAWNRALIGDVQASIAAGANSIEISLPMSDVQINTKLNKTRGWILDQVKSVLDFCANHDLYISVGGEDASRADFDFLAEYIRTIEAHGADRFRFCDTVGILDPFKTYELTAKIREITSMDIEIHTHNDFGMATANALAAVRAGATHVNTTVIGLGERAGNAPLEEIIMASRHVYGMDDAFDTKTMRSLSEYVAQAAGRNLDPQRPVIGEFMFTHESGIHTDGVLKNPKNYEAFDPAELNMQRNLVFGNQSGLAVLKYILEQEGIVLESYQLTGLLHEAKKLARKNKAVLNKAQVIGLYSKVCNVVRDTTA</sequence>
<protein>
    <recommendedName>
        <fullName evidence="4">Homocitrate synthase</fullName>
        <ecNumber evidence="4">2.3.3.14</ecNumber>
    </recommendedName>
</protein>
<dbReference type="AlphaFoldDB" id="D4H6W4"/>
<dbReference type="KEGG" id="dap:Dacet_1054"/>
<dbReference type="EC" id="2.3.3.14" evidence="4"/>
<dbReference type="InterPro" id="IPR054691">
    <property type="entry name" value="LeuA/HCS_post-cat"/>
</dbReference>
<gene>
    <name evidence="6" type="ordered locus">Dacet_1054</name>
</gene>
<dbReference type="Pfam" id="PF22617">
    <property type="entry name" value="HCS_D2"/>
    <property type="match status" value="1"/>
</dbReference>
<evidence type="ECO:0000256" key="2">
    <source>
        <dbReference type="ARBA" id="ARBA00022679"/>
    </source>
</evidence>
<dbReference type="NCBIfam" id="TIGR02660">
    <property type="entry name" value="nifV_homocitr"/>
    <property type="match status" value="1"/>
</dbReference>
<dbReference type="GO" id="GO:0009399">
    <property type="term" value="P:nitrogen fixation"/>
    <property type="evidence" value="ECO:0007669"/>
    <property type="project" value="UniProtKB-UniRule"/>
</dbReference>
<dbReference type="InParanoid" id="D4H6W4"/>
<dbReference type="InterPro" id="IPR013477">
    <property type="entry name" value="NifV/FrbC"/>
</dbReference>
<dbReference type="HOGENOM" id="CLU_022158_4_2_0"/>
<dbReference type="GO" id="GO:0019752">
    <property type="term" value="P:carboxylic acid metabolic process"/>
    <property type="evidence" value="ECO:0007669"/>
    <property type="project" value="UniProtKB-UniRule"/>
</dbReference>
<name>D4H6W4_DENA2</name>
<dbReference type="OrthoDB" id="9803573at2"/>
<dbReference type="Proteomes" id="UP000002012">
    <property type="component" value="Chromosome"/>
</dbReference>
<evidence type="ECO:0000259" key="5">
    <source>
        <dbReference type="PROSITE" id="PS50991"/>
    </source>
</evidence>
<keyword evidence="7" id="KW-1185">Reference proteome</keyword>
<comment type="function">
    <text evidence="4">This protein is a Fe-Mo-cofactor biosynthetic component.</text>
</comment>
<evidence type="ECO:0000313" key="6">
    <source>
        <dbReference type="EMBL" id="ADD67830.1"/>
    </source>
</evidence>